<accession>A0A1M5WXY0</accession>
<proteinExistence type="predicted"/>
<gene>
    <name evidence="1" type="ORF">SAMN02745207_03217</name>
</gene>
<protein>
    <submittedName>
        <fullName evidence="1">Uncharacterized protein</fullName>
    </submittedName>
</protein>
<dbReference type="Gene3D" id="3.40.50.300">
    <property type="entry name" value="P-loop containing nucleotide triphosphate hydrolases"/>
    <property type="match status" value="1"/>
</dbReference>
<dbReference type="AlphaFoldDB" id="A0A1M5WXY0"/>
<sequence>MDEVANIARRNKMKKLRDYSNNKNFIENIRTAFTTLKDDVSLELNTSRQAIKELKELHVDNNNYLSKLIQNSKKSSGIIYGERGTGKTHLFLLANEEINSKISEHKVLSIYLNLKEISFPKETDTELFNRIYSIHIYEQIYSQLIRLLRDKEASNLLEQIKLIFSKEEKEFIKRIRRCLLKLIDFKNVCFWGNKEFQNIDTGIISKESSSKYLEEICEILNARIDNKKLSISYEELEKYSKESSDKLSKQSSFISYLNVNEVKKNLVELSNILELNSITFYIDEWEKLYNISKLQEYSASYIDKLNGNPIYFWIAYVPWRGSLYNLVAGADLPHNINLDTSLIFEESIKDKQKCLVYFKEFINKRIGKYIVDYNLDYSSLFVSDKVFEQLVISSMGNSREFGLMLVESIDNWIIDTQKEIVTHNSPKAIGLNIVKKSIITNGNTKKRNIEKYENSLKLLRDIEKFCFEKESSHFAIIINKDTIEMLNRDEFSELFYQRLIHLRKRDVAEKDGQTEIRLNIYSVDYSSTYNFHKNKKKFSFFLNGNEIHNKARRYVYTPSNILQNIDIMEGESFKCKNCKTVINIKKAKMAWEKNTCPNCWEKLYND</sequence>
<keyword evidence="2" id="KW-1185">Reference proteome</keyword>
<organism evidence="1 2">
    <name type="scientific">Clostridium grantii DSM 8605</name>
    <dbReference type="NCBI Taxonomy" id="1121316"/>
    <lineage>
        <taxon>Bacteria</taxon>
        <taxon>Bacillati</taxon>
        <taxon>Bacillota</taxon>
        <taxon>Clostridia</taxon>
        <taxon>Eubacteriales</taxon>
        <taxon>Clostridiaceae</taxon>
        <taxon>Clostridium</taxon>
    </lineage>
</organism>
<dbReference type="Proteomes" id="UP000184447">
    <property type="component" value="Unassembled WGS sequence"/>
</dbReference>
<evidence type="ECO:0000313" key="2">
    <source>
        <dbReference type="Proteomes" id="UP000184447"/>
    </source>
</evidence>
<dbReference type="InterPro" id="IPR027417">
    <property type="entry name" value="P-loop_NTPase"/>
</dbReference>
<reference evidence="1 2" key="1">
    <citation type="submission" date="2016-11" db="EMBL/GenBank/DDBJ databases">
        <authorList>
            <person name="Jaros S."/>
            <person name="Januszkiewicz K."/>
            <person name="Wedrychowicz H."/>
        </authorList>
    </citation>
    <scope>NUCLEOTIDE SEQUENCE [LARGE SCALE GENOMIC DNA]</scope>
    <source>
        <strain evidence="1 2">DSM 8605</strain>
    </source>
</reference>
<dbReference type="STRING" id="1121316.SAMN02745207_03217"/>
<name>A0A1M5WXY0_9CLOT</name>
<dbReference type="EMBL" id="FQXM01000021">
    <property type="protein sequence ID" value="SHH92526.1"/>
    <property type="molecule type" value="Genomic_DNA"/>
</dbReference>
<evidence type="ECO:0000313" key="1">
    <source>
        <dbReference type="EMBL" id="SHH92526.1"/>
    </source>
</evidence>